<protein>
    <recommendedName>
        <fullName evidence="5">TFIIS N-terminal domain-containing protein</fullName>
    </recommendedName>
</protein>
<dbReference type="PANTHER" id="PTHR46554:SF2">
    <property type="entry name" value="TFIIS N-TERMINAL DOMAIN-CONTAINING PROTEIN"/>
    <property type="match status" value="1"/>
</dbReference>
<evidence type="ECO:0000256" key="4">
    <source>
        <dbReference type="SAM" id="MobiDB-lite"/>
    </source>
</evidence>
<comment type="caution">
    <text evidence="6">The sequence shown here is derived from an EMBL/GenBank/DDBJ whole genome shotgun (WGS) entry which is preliminary data.</text>
</comment>
<evidence type="ECO:0000313" key="6">
    <source>
        <dbReference type="EMBL" id="KAL3715700.1"/>
    </source>
</evidence>
<dbReference type="InterPro" id="IPR003617">
    <property type="entry name" value="TFIIS/CRSP70_N_sub"/>
</dbReference>
<dbReference type="CDD" id="cd00183">
    <property type="entry name" value="TFIIS_I"/>
    <property type="match status" value="1"/>
</dbReference>
<evidence type="ECO:0000256" key="3">
    <source>
        <dbReference type="PROSITE-ProRule" id="PRU00649"/>
    </source>
</evidence>
<name>A0ABD3IL52_EUCGL</name>
<dbReference type="SMART" id="SM00509">
    <property type="entry name" value="TFS2N"/>
    <property type="match status" value="1"/>
</dbReference>
<evidence type="ECO:0000256" key="1">
    <source>
        <dbReference type="ARBA" id="ARBA00004123"/>
    </source>
</evidence>
<proteinExistence type="predicted"/>
<accession>A0ABD3IL52</accession>
<feature type="region of interest" description="Disordered" evidence="4">
    <location>
        <begin position="386"/>
        <end position="409"/>
    </location>
</feature>
<dbReference type="Proteomes" id="UP001634007">
    <property type="component" value="Unassembled WGS sequence"/>
</dbReference>
<dbReference type="InterPro" id="IPR035441">
    <property type="entry name" value="TFIIS/LEDGF_dom_sf"/>
</dbReference>
<comment type="subcellular location">
    <subcellularLocation>
        <location evidence="1 3">Nucleus</location>
    </subcellularLocation>
</comment>
<keyword evidence="2 3" id="KW-0539">Nucleus</keyword>
<reference evidence="6 7" key="1">
    <citation type="submission" date="2024-11" db="EMBL/GenBank/DDBJ databases">
        <title>Chromosome-level genome assembly of Eucalyptus globulus Labill. provides insights into its genome evolution.</title>
        <authorList>
            <person name="Li X."/>
        </authorList>
    </citation>
    <scope>NUCLEOTIDE SEQUENCE [LARGE SCALE GENOMIC DNA]</scope>
    <source>
        <strain evidence="6">CL2024</strain>
        <tissue evidence="6">Fresh tender leaves</tissue>
    </source>
</reference>
<feature type="region of interest" description="Disordered" evidence="4">
    <location>
        <begin position="51"/>
        <end position="72"/>
    </location>
</feature>
<dbReference type="InterPro" id="IPR017923">
    <property type="entry name" value="TFIIS_N"/>
</dbReference>
<feature type="compositionally biased region" description="Polar residues" evidence="4">
    <location>
        <begin position="270"/>
        <end position="283"/>
    </location>
</feature>
<feature type="domain" description="TFIIS N-terminal" evidence="5">
    <location>
        <begin position="126"/>
        <end position="202"/>
    </location>
</feature>
<evidence type="ECO:0000313" key="7">
    <source>
        <dbReference type="Proteomes" id="UP001634007"/>
    </source>
</evidence>
<dbReference type="Gene3D" id="1.20.930.10">
    <property type="entry name" value="Conserved domain common to transcription factors TFIIS, elongin A, CRSP70"/>
    <property type="match status" value="1"/>
</dbReference>
<dbReference type="AlphaFoldDB" id="A0ABD3IL52"/>
<dbReference type="PROSITE" id="PS51319">
    <property type="entry name" value="TFIIS_N"/>
    <property type="match status" value="1"/>
</dbReference>
<evidence type="ECO:0000256" key="2">
    <source>
        <dbReference type="ARBA" id="ARBA00023242"/>
    </source>
</evidence>
<dbReference type="GO" id="GO:0005634">
    <property type="term" value="C:nucleus"/>
    <property type="evidence" value="ECO:0007669"/>
    <property type="project" value="UniProtKB-SubCell"/>
</dbReference>
<dbReference type="Pfam" id="PF08711">
    <property type="entry name" value="Med26"/>
    <property type="match status" value="1"/>
</dbReference>
<feature type="region of interest" description="Disordered" evidence="4">
    <location>
        <begin position="257"/>
        <end position="283"/>
    </location>
</feature>
<keyword evidence="7" id="KW-1185">Reference proteome</keyword>
<dbReference type="PANTHER" id="PTHR46554">
    <property type="entry name" value="MEDIATOR OF RNA POLYMERASE II TRANSCRIPTION SUBUNIT 26A-RELATED"/>
    <property type="match status" value="1"/>
</dbReference>
<dbReference type="SUPFAM" id="SSF47676">
    <property type="entry name" value="Conserved domain common to transcription factors TFIIS, elongin A, CRSP70"/>
    <property type="match status" value="1"/>
</dbReference>
<evidence type="ECO:0000259" key="5">
    <source>
        <dbReference type="PROSITE" id="PS51319"/>
    </source>
</evidence>
<gene>
    <name evidence="6" type="ORF">ACJRO7_007440</name>
</gene>
<dbReference type="EMBL" id="JBJKBG010000011">
    <property type="protein sequence ID" value="KAL3715700.1"/>
    <property type="molecule type" value="Genomic_DNA"/>
</dbReference>
<sequence>MGESLDDWRDFFRTMDTEIFEFIDTAIMIAALDRPRYFRLQRERIAKRLSSATTTQSWRPGCDDPPASHDDRDDCIRAGKGSKTIKDYSRGDVERDRVDMNPQSYLDCGGTKAFSDEFDRQSLVVREVLRIKKVLDNSQCESDSALYESLRKLQLMTISMDILEKTKIGITLNSLRRKDVSAQIARLAHDITMRWKAMVEEICRSTEDNAVGNSYVDPCKLGEMDCADKPTSSVKNQNITQRYQQKRHKEAGSIANRNQRPNMDKHQATVKPNTSSSINSMKNPASEIGTWKFEKERMLQNSKGITGCKRLFTSRQDKIDGSDEVAVEKKLRASDGKLQEHHRQTQTAKRQPTVLALPALPKRRAKYKGLCSRERVEKTLRQMAKSHKESKRNLGGWRSHGAGSHCFEH</sequence>
<organism evidence="6 7">
    <name type="scientific">Eucalyptus globulus</name>
    <name type="common">Tasmanian blue gum</name>
    <dbReference type="NCBI Taxonomy" id="34317"/>
    <lineage>
        <taxon>Eukaryota</taxon>
        <taxon>Viridiplantae</taxon>
        <taxon>Streptophyta</taxon>
        <taxon>Embryophyta</taxon>
        <taxon>Tracheophyta</taxon>
        <taxon>Spermatophyta</taxon>
        <taxon>Magnoliopsida</taxon>
        <taxon>eudicotyledons</taxon>
        <taxon>Gunneridae</taxon>
        <taxon>Pentapetalae</taxon>
        <taxon>rosids</taxon>
        <taxon>malvids</taxon>
        <taxon>Myrtales</taxon>
        <taxon>Myrtaceae</taxon>
        <taxon>Myrtoideae</taxon>
        <taxon>Eucalypteae</taxon>
        <taxon>Eucalyptus</taxon>
    </lineage>
</organism>